<feature type="region of interest" description="Disordered" evidence="8">
    <location>
        <begin position="1620"/>
        <end position="1691"/>
    </location>
</feature>
<dbReference type="Pfam" id="PF14765">
    <property type="entry name" value="PS-DH"/>
    <property type="match status" value="1"/>
</dbReference>
<evidence type="ECO:0000259" key="10">
    <source>
        <dbReference type="PROSITE" id="PS52004"/>
    </source>
</evidence>
<dbReference type="SUPFAM" id="SSF52151">
    <property type="entry name" value="FabD/lysophospholipase-like"/>
    <property type="match status" value="1"/>
</dbReference>
<dbReference type="PROSITE" id="PS00012">
    <property type="entry name" value="PHOSPHOPANTETHEINE"/>
    <property type="match status" value="1"/>
</dbReference>
<feature type="domain" description="Ketosynthase family 3 (KS3)" evidence="10">
    <location>
        <begin position="390"/>
        <end position="813"/>
    </location>
</feature>
<dbReference type="Pfam" id="PF20434">
    <property type="entry name" value="BD-FAE"/>
    <property type="match status" value="1"/>
</dbReference>
<evidence type="ECO:0000256" key="4">
    <source>
        <dbReference type="ARBA" id="ARBA00022603"/>
    </source>
</evidence>
<dbReference type="InterPro" id="IPR020841">
    <property type="entry name" value="PKS_Beta-ketoAc_synthase_dom"/>
</dbReference>
<dbReference type="InterPro" id="IPR042104">
    <property type="entry name" value="PKS_dehydratase_sf"/>
</dbReference>
<dbReference type="InterPro" id="IPR049492">
    <property type="entry name" value="BD-FAE-like_dom"/>
</dbReference>
<feature type="compositionally biased region" description="Acidic residues" evidence="8">
    <location>
        <begin position="1673"/>
        <end position="1686"/>
    </location>
</feature>
<dbReference type="GO" id="GO:0004312">
    <property type="term" value="F:fatty acid synthase activity"/>
    <property type="evidence" value="ECO:0007669"/>
    <property type="project" value="TreeGrafter"/>
</dbReference>
<dbReference type="Gene3D" id="3.40.50.1820">
    <property type="entry name" value="alpha/beta hydrolase"/>
    <property type="match status" value="1"/>
</dbReference>
<dbReference type="InterPro" id="IPR032088">
    <property type="entry name" value="SAT"/>
</dbReference>
<dbReference type="PANTHER" id="PTHR43775">
    <property type="entry name" value="FATTY ACID SYNTHASE"/>
    <property type="match status" value="1"/>
</dbReference>
<dbReference type="Pfam" id="PF00698">
    <property type="entry name" value="Acyl_transf_1"/>
    <property type="match status" value="1"/>
</dbReference>
<protein>
    <submittedName>
        <fullName evidence="12">Type I Iterative PKS</fullName>
    </submittedName>
</protein>
<feature type="region of interest" description="Disordered" evidence="8">
    <location>
        <begin position="1872"/>
        <end position="1920"/>
    </location>
</feature>
<dbReference type="InterPro" id="IPR016039">
    <property type="entry name" value="Thiolase-like"/>
</dbReference>
<organism evidence="12 13">
    <name type="scientific">Ramalina farinacea</name>
    <dbReference type="NCBI Taxonomy" id="258253"/>
    <lineage>
        <taxon>Eukaryota</taxon>
        <taxon>Fungi</taxon>
        <taxon>Dikarya</taxon>
        <taxon>Ascomycota</taxon>
        <taxon>Pezizomycotina</taxon>
        <taxon>Lecanoromycetes</taxon>
        <taxon>OSLEUM clade</taxon>
        <taxon>Lecanoromycetidae</taxon>
        <taxon>Lecanorales</taxon>
        <taxon>Lecanorineae</taxon>
        <taxon>Ramalinaceae</taxon>
        <taxon>Ramalina</taxon>
    </lineage>
</organism>
<dbReference type="InterPro" id="IPR018201">
    <property type="entry name" value="Ketoacyl_synth_AS"/>
</dbReference>
<dbReference type="SMART" id="SM00827">
    <property type="entry name" value="PKS_AT"/>
    <property type="match status" value="1"/>
</dbReference>
<keyword evidence="3" id="KW-0597">Phosphoprotein</keyword>
<dbReference type="Pfam" id="PF00550">
    <property type="entry name" value="PP-binding"/>
    <property type="match status" value="2"/>
</dbReference>
<accession>A0AA43QWJ0</accession>
<keyword evidence="13" id="KW-1185">Reference proteome</keyword>
<dbReference type="SMART" id="SM00823">
    <property type="entry name" value="PKS_PP"/>
    <property type="match status" value="2"/>
</dbReference>
<dbReference type="InterPro" id="IPR050091">
    <property type="entry name" value="PKS_NRPS_Biosynth_Enz"/>
</dbReference>
<dbReference type="GO" id="GO:0031177">
    <property type="term" value="F:phosphopantetheine binding"/>
    <property type="evidence" value="ECO:0007669"/>
    <property type="project" value="InterPro"/>
</dbReference>
<dbReference type="InterPro" id="IPR029058">
    <property type="entry name" value="AB_hydrolase_fold"/>
</dbReference>
<dbReference type="Pfam" id="PF22621">
    <property type="entry name" value="CurL-like_PKS_C"/>
    <property type="match status" value="1"/>
</dbReference>
<evidence type="ECO:0000256" key="7">
    <source>
        <dbReference type="PROSITE-ProRule" id="PRU01363"/>
    </source>
</evidence>
<feature type="region of interest" description="N-terminal hotdog fold" evidence="7">
    <location>
        <begin position="1311"/>
        <end position="1441"/>
    </location>
</feature>
<name>A0AA43QWJ0_9LECA</name>
<dbReference type="Gene3D" id="1.10.1200.10">
    <property type="entry name" value="ACP-like"/>
    <property type="match status" value="2"/>
</dbReference>
<dbReference type="GO" id="GO:0006633">
    <property type="term" value="P:fatty acid biosynthetic process"/>
    <property type="evidence" value="ECO:0007669"/>
    <property type="project" value="InterPro"/>
</dbReference>
<dbReference type="GO" id="GO:0008168">
    <property type="term" value="F:methyltransferase activity"/>
    <property type="evidence" value="ECO:0007669"/>
    <property type="project" value="UniProtKB-KW"/>
</dbReference>
<reference evidence="12" key="1">
    <citation type="journal article" date="2023" name="Genome Biol. Evol.">
        <title>First Whole Genome Sequence and Flow Cytometry Genome Size Data for the Lichen-Forming Fungus Ramalina farinacea (Ascomycota).</title>
        <authorList>
            <person name="Llewellyn T."/>
            <person name="Mian S."/>
            <person name="Hill R."/>
            <person name="Leitch I.J."/>
            <person name="Gaya E."/>
        </authorList>
    </citation>
    <scope>NUCLEOTIDE SEQUENCE</scope>
    <source>
        <strain evidence="12">LIQ254RAFAR</strain>
    </source>
</reference>
<dbReference type="InterPro" id="IPR041068">
    <property type="entry name" value="HTH_51"/>
</dbReference>
<dbReference type="SUPFAM" id="SSF47336">
    <property type="entry name" value="ACP-like"/>
    <property type="match status" value="2"/>
</dbReference>
<dbReference type="SMART" id="SM00825">
    <property type="entry name" value="PKS_KS"/>
    <property type="match status" value="1"/>
</dbReference>
<dbReference type="Proteomes" id="UP001161017">
    <property type="component" value="Unassembled WGS sequence"/>
</dbReference>
<dbReference type="InterPro" id="IPR049900">
    <property type="entry name" value="PKS_mFAS_DH"/>
</dbReference>
<dbReference type="InterPro" id="IPR036736">
    <property type="entry name" value="ACP-like_sf"/>
</dbReference>
<dbReference type="InterPro" id="IPR014030">
    <property type="entry name" value="Ketoacyl_synth_N"/>
</dbReference>
<dbReference type="InterPro" id="IPR029063">
    <property type="entry name" value="SAM-dependent_MTases_sf"/>
</dbReference>
<feature type="region of interest" description="Disordered" evidence="8">
    <location>
        <begin position="1759"/>
        <end position="1822"/>
    </location>
</feature>
<dbReference type="Pfam" id="PF16073">
    <property type="entry name" value="SAT"/>
    <property type="match status" value="1"/>
</dbReference>
<feature type="domain" description="PKS/mFAS DH" evidence="11">
    <location>
        <begin position="1311"/>
        <end position="1615"/>
    </location>
</feature>
<evidence type="ECO:0000313" key="13">
    <source>
        <dbReference type="Proteomes" id="UP001161017"/>
    </source>
</evidence>
<dbReference type="InterPro" id="IPR016036">
    <property type="entry name" value="Malonyl_transacylase_ACP-bd"/>
</dbReference>
<dbReference type="Gene3D" id="3.10.129.110">
    <property type="entry name" value="Polyketide synthase dehydratase"/>
    <property type="match status" value="1"/>
</dbReference>
<dbReference type="SUPFAM" id="SSF55048">
    <property type="entry name" value="Probable ACP-binding domain of malonyl-CoA ACP transacylase"/>
    <property type="match status" value="1"/>
</dbReference>
<dbReference type="Gene3D" id="3.30.70.3290">
    <property type="match status" value="1"/>
</dbReference>
<dbReference type="InterPro" id="IPR020806">
    <property type="entry name" value="PKS_PP-bd"/>
</dbReference>
<gene>
    <name evidence="12" type="ORF">OHK93_004687</name>
</gene>
<feature type="active site" description="Proton acceptor; for dehydratase activity" evidence="7">
    <location>
        <position position="1345"/>
    </location>
</feature>
<feature type="active site" description="Proton donor; for dehydratase activity" evidence="7">
    <location>
        <position position="1526"/>
    </location>
</feature>
<dbReference type="InterPro" id="IPR009081">
    <property type="entry name" value="PP-bd_ACP"/>
</dbReference>
<proteinExistence type="predicted"/>
<evidence type="ECO:0000256" key="5">
    <source>
        <dbReference type="ARBA" id="ARBA00022679"/>
    </source>
</evidence>
<feature type="compositionally biased region" description="Polar residues" evidence="8">
    <location>
        <begin position="1873"/>
        <end position="1887"/>
    </location>
</feature>
<evidence type="ECO:0000256" key="6">
    <source>
        <dbReference type="ARBA" id="ARBA00023268"/>
    </source>
</evidence>
<evidence type="ECO:0000259" key="9">
    <source>
        <dbReference type="PROSITE" id="PS50075"/>
    </source>
</evidence>
<evidence type="ECO:0000259" key="11">
    <source>
        <dbReference type="PROSITE" id="PS52019"/>
    </source>
</evidence>
<dbReference type="Pfam" id="PF00109">
    <property type="entry name" value="ketoacyl-synt"/>
    <property type="match status" value="1"/>
</dbReference>
<dbReference type="InterPro" id="IPR014031">
    <property type="entry name" value="Ketoacyl_synth_C"/>
</dbReference>
<keyword evidence="5" id="KW-0808">Transferase</keyword>
<dbReference type="Gene3D" id="3.40.50.150">
    <property type="entry name" value="Vaccinia Virus protein VP39"/>
    <property type="match status" value="1"/>
</dbReference>
<feature type="region of interest" description="C-terminal hotdog fold" evidence="7">
    <location>
        <begin position="1461"/>
        <end position="1615"/>
    </location>
</feature>
<dbReference type="Pfam" id="PF08242">
    <property type="entry name" value="Methyltransf_12"/>
    <property type="match status" value="1"/>
</dbReference>
<dbReference type="InterPro" id="IPR001227">
    <property type="entry name" value="Ac_transferase_dom_sf"/>
</dbReference>
<dbReference type="SUPFAM" id="SSF53474">
    <property type="entry name" value="alpha/beta-Hydrolases"/>
    <property type="match status" value="1"/>
</dbReference>
<feature type="domain" description="Carrier" evidence="9">
    <location>
        <begin position="1683"/>
        <end position="1760"/>
    </location>
</feature>
<keyword evidence="6" id="KW-0511">Multifunctional enzyme</keyword>
<dbReference type="GO" id="GO:0044550">
    <property type="term" value="P:secondary metabolite biosynthetic process"/>
    <property type="evidence" value="ECO:0007669"/>
    <property type="project" value="UniProtKB-ARBA"/>
</dbReference>
<dbReference type="SUPFAM" id="SSF53335">
    <property type="entry name" value="S-adenosyl-L-methionine-dependent methyltransferases"/>
    <property type="match status" value="1"/>
</dbReference>
<dbReference type="PROSITE" id="PS50075">
    <property type="entry name" value="CARRIER"/>
    <property type="match status" value="2"/>
</dbReference>
<evidence type="ECO:0000256" key="8">
    <source>
        <dbReference type="SAM" id="MobiDB-lite"/>
    </source>
</evidence>
<dbReference type="InterPro" id="IPR016035">
    <property type="entry name" value="Acyl_Trfase/lysoPLipase"/>
</dbReference>
<keyword evidence="2" id="KW-0596">Phosphopantetheine</keyword>
<dbReference type="Gene3D" id="3.40.47.10">
    <property type="match status" value="1"/>
</dbReference>
<feature type="domain" description="Carrier" evidence="9">
    <location>
        <begin position="1796"/>
        <end position="1873"/>
    </location>
</feature>
<dbReference type="PROSITE" id="PS52019">
    <property type="entry name" value="PKS_MFAS_DH"/>
    <property type="match status" value="1"/>
</dbReference>
<dbReference type="PROSITE" id="PS00606">
    <property type="entry name" value="KS3_1"/>
    <property type="match status" value="1"/>
</dbReference>
<dbReference type="GO" id="GO:0004315">
    <property type="term" value="F:3-oxoacyl-[acyl-carrier-protein] synthase activity"/>
    <property type="evidence" value="ECO:0007669"/>
    <property type="project" value="InterPro"/>
</dbReference>
<comment type="caution">
    <text evidence="12">The sequence shown here is derived from an EMBL/GenBank/DDBJ whole genome shotgun (WGS) entry which is preliminary data.</text>
</comment>
<dbReference type="PROSITE" id="PS52004">
    <property type="entry name" value="KS3_2"/>
    <property type="match status" value="1"/>
</dbReference>
<dbReference type="Pfam" id="PF02801">
    <property type="entry name" value="Ketoacyl-synt_C"/>
    <property type="match status" value="1"/>
</dbReference>
<dbReference type="Pfam" id="PF18558">
    <property type="entry name" value="HTH_51"/>
    <property type="match status" value="1"/>
</dbReference>
<dbReference type="EMBL" id="JAPUFD010000022">
    <property type="protein sequence ID" value="MDI1492904.1"/>
    <property type="molecule type" value="Genomic_DNA"/>
</dbReference>
<dbReference type="GO" id="GO:0032259">
    <property type="term" value="P:methylation"/>
    <property type="evidence" value="ECO:0007669"/>
    <property type="project" value="UniProtKB-KW"/>
</dbReference>
<evidence type="ECO:0000256" key="2">
    <source>
        <dbReference type="ARBA" id="ARBA00022450"/>
    </source>
</evidence>
<keyword evidence="4" id="KW-0489">Methyltransferase</keyword>
<dbReference type="CDD" id="cd00833">
    <property type="entry name" value="PKS"/>
    <property type="match status" value="1"/>
</dbReference>
<dbReference type="Gene3D" id="3.40.366.10">
    <property type="entry name" value="Malonyl-Coenzyme A Acyl Carrier Protein, domain 2"/>
    <property type="match status" value="3"/>
</dbReference>
<dbReference type="SUPFAM" id="SSF53901">
    <property type="entry name" value="Thiolase-like"/>
    <property type="match status" value="1"/>
</dbReference>
<dbReference type="InterPro" id="IPR049551">
    <property type="entry name" value="PKS_DH_C"/>
</dbReference>
<dbReference type="InterPro" id="IPR014043">
    <property type="entry name" value="Acyl_transferase_dom"/>
</dbReference>
<sequence>MPSTTAPTHPIASAAVFCPQSKAPSEAYLNLLHSYLTRHPLLHPTLTTAISTLHDQVWSPLLAAQRTDIADLGQGPRYLASLSEWIETGKPGKVANVMSGIMSLPLLVVMQVCQYFQYLELHGVTHAQFLEQLKAGGGIQGYCGGLPPGVAVACSKTEEEVVENACVALRIALAIGAYGELGDDESVPGATTIVVRVKKVGQGEGLVENFPGAYISAITDPKTISVVGPVPVLLKLQAYAREQGFLVQEMHIRGKVHNPENADLAQELCKLCDKTEILQLPQASSLQVPVRSNKTGALITEGSLTNEIVSVILASRCEWFSLLTEMAKDLDLTGHRTHTFATFGIGDCIPLSPFHKHQLQITKVEVQSLIAETTHAARDNDPDNSYAYSKDAIAIVGASCRLPGASSMDELWDLMSSGTSQHTEVPTDRFDLPGSFRASQDRKFTEKRKFYGNFIDQVGNYDHAFFRTNPKEALNMDPQQRVLLELAFQAMDSSGYLASHKREAGDPVGCFIGASFAEYLDNTNAHPPTAYTSTGTIRAFLCGRISYYFGWSGPSEVLDTACSSSLVAIHRACKAVQTGECTMALAGGVNIMTGMNNFLDLAKAGFLSPTGQCKPFDQSADGYCRSEGGALVVLKQLRQAMADGDQILGVIPGIATNQGGLSASITIPHSPAQKKLYQTVLRQANLAPEQVSYVEAHGTGTQAGDPLEIASIREVFGGKEREHLLNVGSLKGNIGHAETAAGAASLLKILTMLQNAKIPPQASHSSLNPKIPQLEVDKMAIASKVAHWQVPLLAACVNSYGAAGSNCALICTERPPQKAQASKQIKTAEDGLTYPIIVSAVSPESLATNVEVLGEYLQKLAPKPNLGDVAFTLSKRRKIHRRALVTIASDVDVLARSLKDEVASSFEIPLTPKRVVLVFGGQTKKTVDLDRRLYEAHPRFRSYVDECDKILQQMGFATLIPHVFESENLADVVTLQCGAFAMQYACAKCWIDAGLVVDAVIGHSFGELTAMVISGILSLGDGLKLIASRASLMKTKWGAEKGTMLVVHGSQELVRDVVAGVNAGSSELGIEIACYNAPSSQVVVGGSAAIDRAEGLLKSDARFSGIRCQRLDVTHGFHSRFTDGILDDLDQISASLAYSSPEIPLESCTSTTKDQISASRPVQSRPVEHAREPVYFMHAVQRIESRLGSCVWLEAGMDSPVIPMTKRASARPDDHSFLAVKIKDAHAPVNAVMCTLTADLWRQGIMISHWNFLQPRENAYKQIWLPPYQFQPTRHWLDNVDRVVEAQRSASTAEKTTTIVEKVQEEPKAPPKLVSICKDAGKNDRSKGFDISLATQRFTKIVSGHAVRQRPLCPASMYMECAAMGLQLLQGDLSPGNLGFADLSFQAALGVDLARNASLTLEKSNDSQAWDFVIKSVSKNDARSRSSTHAKGKIMLSAPSDFKTYERLINDRLTEMAGRSSLEKLMSNRAYGLFAQVVHYADFLHGIANITMGNAEAKAEIILPEEARFGRDESSVTQSCDTIAIDMFIQVVGLLINSSDLVTSEDVYVATGVDNVTMAAACDFHTRSTWVVYTKYTVTGEGTAAGDVFVMTSEGVLVMMISGAQFTKLLISKLERFLDSANPTPKPNPSVPAPTSKQPQLPVEVSSTSSSTASNEGLDTPPITDDSSASSVESDDEPPTPDEPDDGADKSLRSILSSYTGIAPEGIAQEAGIGDLGVDSLAAVELAEELQTHFHKEIEAEDFLEWSFGKLSSFLIPQQPKRKTLAPAGPAKDDRSRAAPSSQPTARPSDAKDTSSQSSEGLQKTLKLLSETSGAPVASIDPKSTLSELGIDSLSAVELKGDLEDAFNIEIDDDQFTLDSTVKEVLDFLGVSSKPTQSGARPTTAQVSPQPSASTSKPPPSTAVHQLGSPMQALSTSEGTFDQSASQRSFSNYWASVAPAQDALLLAYINEAFLALGSNIAQTAPGKTVPSVKHLPKHAKVMERFFQILAKHDILTRHGPKLTRGAGTLPTLPSSQLHQHFIRDFPAYAGEARLMALTGPKLADCLTGKADPVGLMFRGKEAQQVMGDYYTASPMLSTLTEQMVVFLRAVLRSSSSVTAASPIRILEVGAGFGGTTTRLAEVIEASGVPVLYKFTDISPSLVKGAKTKFGAQYPWMEFQALNLETEMPAPLQGMYDVVIGTNCVHATTNKTKTSGRLRSLLNGTGFVVLSEVTQVCDWYDIVFGLLDGWWLANDGSAYPLQPPSSWMKSFEDAGFGGNRICYTQGPNPESNTQRLLVASNDANVIAPKRRVEGVGRDKVKTVVWKEVDGVKIEADIYLPADPKPDKALPIALMIHGGGHMTLSRKAIRPLQTAYLLAHDVLPVSIDYRLCPEINLIDGPIADVRDALAWVQKEKGLQAAIRDEGVVIDEQRVVMIGWSTGGHLAMTTAWTSPEVGMKPPMAILSFYGPTDFVSGDLDQRRAEMYPKREMTMDKIISSLPTKPISNYTTSTSPITDSSHLGWIRPGDPRSELVLSLFKEGHGLPLLLNGIRPSSATWSTPPSLDRICAICPMTHLQAGTFKVPTFLIHATKDEIVPVDATKRFWNVMQEKGVRGGLSVVEGASHIHDLGLAEGDKGWEKGVGVGYDFLLGELEKN</sequence>
<evidence type="ECO:0000256" key="1">
    <source>
        <dbReference type="ARBA" id="ARBA00004721"/>
    </source>
</evidence>
<dbReference type="PANTHER" id="PTHR43775:SF21">
    <property type="entry name" value="NON-REDUCING POLYKETIDE SYNTHASE AUSA-RELATED"/>
    <property type="match status" value="1"/>
</dbReference>
<evidence type="ECO:0000313" key="12">
    <source>
        <dbReference type="EMBL" id="MDI1492904.1"/>
    </source>
</evidence>
<dbReference type="InterPro" id="IPR006162">
    <property type="entry name" value="Ppantetheine_attach_site"/>
</dbReference>
<evidence type="ECO:0000256" key="3">
    <source>
        <dbReference type="ARBA" id="ARBA00022553"/>
    </source>
</evidence>
<comment type="pathway">
    <text evidence="1">Secondary metabolite biosynthesis; terpenoid biosynthesis.</text>
</comment>
<dbReference type="InterPro" id="IPR013217">
    <property type="entry name" value="Methyltransf_12"/>
</dbReference>